<proteinExistence type="predicted"/>
<feature type="domain" description="Transglycosylase SLT" evidence="1">
    <location>
        <begin position="17"/>
        <end position="121"/>
    </location>
</feature>
<dbReference type="InterPro" id="IPR023346">
    <property type="entry name" value="Lysozyme-like_dom_sf"/>
</dbReference>
<dbReference type="STRING" id="743299.Acife_0422"/>
<dbReference type="SUPFAM" id="SSF53955">
    <property type="entry name" value="Lysozyme-like"/>
    <property type="match status" value="1"/>
</dbReference>
<dbReference type="HOGENOM" id="CLU_094905_3_1_6"/>
<accession>G0JT88</accession>
<dbReference type="CDD" id="cd13400">
    <property type="entry name" value="LT_IagB-like"/>
    <property type="match status" value="1"/>
</dbReference>
<evidence type="ECO:0000259" key="1">
    <source>
        <dbReference type="Pfam" id="PF01464"/>
    </source>
</evidence>
<dbReference type="KEGG" id="afi:Acife_0422"/>
<reference evidence="2 3" key="1">
    <citation type="journal article" date="2011" name="J. Bacteriol.">
        <title>Draft genome of the psychrotolerant acidophile Acidithiobacillus ferrivorans SS3.</title>
        <authorList>
            <person name="Liljeqvist M."/>
            <person name="Valdes J."/>
            <person name="Holmes D.S."/>
            <person name="Dopson M."/>
        </authorList>
    </citation>
    <scope>NUCLEOTIDE SEQUENCE [LARGE SCALE GENOMIC DNA]</scope>
    <source>
        <strain evidence="2 3">SS3</strain>
    </source>
</reference>
<name>G0JT88_9PROT</name>
<gene>
    <name evidence="2" type="ORF">Acife_0422</name>
</gene>
<protein>
    <submittedName>
        <fullName evidence="2">Lytic transglycosylase catalytic</fullName>
    </submittedName>
</protein>
<sequence>MWMPDPSPPLTPVHRYCVAAAAERYHVPVGLLYGILATEDTRVGQTVHDANGSYDMGPMGINSLWLSVLAHYGITRSEVLDNGCQNIAVGAWILARKLKDHQGNAMAHPRAFWRHVGDYNSAIPHWNHQYRQRVAEFARRDFYRPLERVSGGGQP</sequence>
<dbReference type="eggNOG" id="COG0741">
    <property type="taxonomic scope" value="Bacteria"/>
</dbReference>
<dbReference type="Proteomes" id="UP000009220">
    <property type="component" value="Chromosome"/>
</dbReference>
<dbReference type="Pfam" id="PF01464">
    <property type="entry name" value="SLT"/>
    <property type="match status" value="1"/>
</dbReference>
<evidence type="ECO:0000313" key="3">
    <source>
        <dbReference type="Proteomes" id="UP000009220"/>
    </source>
</evidence>
<evidence type="ECO:0000313" key="2">
    <source>
        <dbReference type="EMBL" id="AEM46642.1"/>
    </source>
</evidence>
<organism evidence="2 3">
    <name type="scientific">Acidithiobacillus ferrivorans SS3</name>
    <dbReference type="NCBI Taxonomy" id="743299"/>
    <lineage>
        <taxon>Bacteria</taxon>
        <taxon>Pseudomonadati</taxon>
        <taxon>Pseudomonadota</taxon>
        <taxon>Acidithiobacillia</taxon>
        <taxon>Acidithiobacillales</taxon>
        <taxon>Acidithiobacillaceae</taxon>
        <taxon>Acidithiobacillus</taxon>
    </lineage>
</organism>
<dbReference type="InterPro" id="IPR008258">
    <property type="entry name" value="Transglycosylase_SLT_dom_1"/>
</dbReference>
<dbReference type="AlphaFoldDB" id="G0JT88"/>
<dbReference type="EMBL" id="CP002985">
    <property type="protein sequence ID" value="AEM46642.1"/>
    <property type="molecule type" value="Genomic_DNA"/>
</dbReference>
<dbReference type="Gene3D" id="1.10.530.10">
    <property type="match status" value="1"/>
</dbReference>